<name>A0A9Q1J4M1_SYNKA</name>
<feature type="compositionally biased region" description="Polar residues" evidence="1">
    <location>
        <begin position="181"/>
        <end position="200"/>
    </location>
</feature>
<comment type="caution">
    <text evidence="2">The sequence shown here is derived from an EMBL/GenBank/DDBJ whole genome shotgun (WGS) entry which is preliminary data.</text>
</comment>
<gene>
    <name evidence="2" type="ORF">SKAU_G00143410</name>
</gene>
<evidence type="ECO:0000313" key="2">
    <source>
        <dbReference type="EMBL" id="KAJ8365510.1"/>
    </source>
</evidence>
<feature type="region of interest" description="Disordered" evidence="1">
    <location>
        <begin position="166"/>
        <end position="200"/>
    </location>
</feature>
<organism evidence="2 3">
    <name type="scientific">Synaphobranchus kaupii</name>
    <name type="common">Kaup's arrowtooth eel</name>
    <dbReference type="NCBI Taxonomy" id="118154"/>
    <lineage>
        <taxon>Eukaryota</taxon>
        <taxon>Metazoa</taxon>
        <taxon>Chordata</taxon>
        <taxon>Craniata</taxon>
        <taxon>Vertebrata</taxon>
        <taxon>Euteleostomi</taxon>
        <taxon>Actinopterygii</taxon>
        <taxon>Neopterygii</taxon>
        <taxon>Teleostei</taxon>
        <taxon>Anguilliformes</taxon>
        <taxon>Synaphobranchidae</taxon>
        <taxon>Synaphobranchus</taxon>
    </lineage>
</organism>
<dbReference type="AlphaFoldDB" id="A0A9Q1J4M1"/>
<protein>
    <submittedName>
        <fullName evidence="2">Uncharacterized protein</fullName>
    </submittedName>
</protein>
<evidence type="ECO:0000256" key="1">
    <source>
        <dbReference type="SAM" id="MobiDB-lite"/>
    </source>
</evidence>
<accession>A0A9Q1J4M1</accession>
<keyword evidence="3" id="KW-1185">Reference proteome</keyword>
<sequence>MSSEILAQGKGGCHRSAPSCSSAPSLREMRNLQPVGGSSLGGGLLRPGSRRRAETGNARLQLIKGGRVVYPLPARALKLQRFYRQRAINVTAAACSVLVRGTVRLHVYKAHRGGVTGSGPRASPATSVTVGWRLIPVFAAETLLSSPGGGRRSSAPPLVHLCSEGPMAQSFPPHLNRPRRQTASQQGHSTDPQSAFTPTY</sequence>
<reference evidence="2" key="1">
    <citation type="journal article" date="2023" name="Science">
        <title>Genome structures resolve the early diversification of teleost fishes.</title>
        <authorList>
            <person name="Parey E."/>
            <person name="Louis A."/>
            <person name="Montfort J."/>
            <person name="Bouchez O."/>
            <person name="Roques C."/>
            <person name="Iampietro C."/>
            <person name="Lluch J."/>
            <person name="Castinel A."/>
            <person name="Donnadieu C."/>
            <person name="Desvignes T."/>
            <person name="Floi Bucao C."/>
            <person name="Jouanno E."/>
            <person name="Wen M."/>
            <person name="Mejri S."/>
            <person name="Dirks R."/>
            <person name="Jansen H."/>
            <person name="Henkel C."/>
            <person name="Chen W.J."/>
            <person name="Zahm M."/>
            <person name="Cabau C."/>
            <person name="Klopp C."/>
            <person name="Thompson A.W."/>
            <person name="Robinson-Rechavi M."/>
            <person name="Braasch I."/>
            <person name="Lecointre G."/>
            <person name="Bobe J."/>
            <person name="Postlethwait J.H."/>
            <person name="Berthelot C."/>
            <person name="Roest Crollius H."/>
            <person name="Guiguen Y."/>
        </authorList>
    </citation>
    <scope>NUCLEOTIDE SEQUENCE</scope>
    <source>
        <strain evidence="2">WJC10195</strain>
    </source>
</reference>
<dbReference type="EMBL" id="JAINUF010000004">
    <property type="protein sequence ID" value="KAJ8365510.1"/>
    <property type="molecule type" value="Genomic_DNA"/>
</dbReference>
<proteinExistence type="predicted"/>
<feature type="region of interest" description="Disordered" evidence="1">
    <location>
        <begin position="1"/>
        <end position="51"/>
    </location>
</feature>
<dbReference type="Proteomes" id="UP001152622">
    <property type="component" value="Chromosome 4"/>
</dbReference>
<evidence type="ECO:0000313" key="3">
    <source>
        <dbReference type="Proteomes" id="UP001152622"/>
    </source>
</evidence>